<organism evidence="2 3">
    <name type="scientific">Oopsacas minuta</name>
    <dbReference type="NCBI Taxonomy" id="111878"/>
    <lineage>
        <taxon>Eukaryota</taxon>
        <taxon>Metazoa</taxon>
        <taxon>Porifera</taxon>
        <taxon>Hexactinellida</taxon>
        <taxon>Hexasterophora</taxon>
        <taxon>Lyssacinosida</taxon>
        <taxon>Leucopsacidae</taxon>
        <taxon>Oopsacas</taxon>
    </lineage>
</organism>
<sequence>MADNRLACNLSFAQIQFLKDKHITIQDIIFLPCTELKKSLMCTLTPEEKEQLNKLRKRGREKWLHVLECEKLEEEIQKLEGTVSKLKSEKMKYIEEIDKLKILFYLAADGSMDVL</sequence>
<dbReference type="EMBL" id="JAKMXF010000022">
    <property type="protein sequence ID" value="KAI6661025.1"/>
    <property type="molecule type" value="Genomic_DNA"/>
</dbReference>
<proteinExistence type="predicted"/>
<feature type="coiled-coil region" evidence="1">
    <location>
        <begin position="69"/>
        <end position="103"/>
    </location>
</feature>
<name>A0AAV7KJC4_9METZ</name>
<gene>
    <name evidence="2" type="ORF">LOD99_13747</name>
</gene>
<keyword evidence="1" id="KW-0175">Coiled coil</keyword>
<evidence type="ECO:0000256" key="1">
    <source>
        <dbReference type="SAM" id="Coils"/>
    </source>
</evidence>
<keyword evidence="3" id="KW-1185">Reference proteome</keyword>
<dbReference type="AlphaFoldDB" id="A0AAV7KJC4"/>
<accession>A0AAV7KJC4</accession>
<comment type="caution">
    <text evidence="2">The sequence shown here is derived from an EMBL/GenBank/DDBJ whole genome shotgun (WGS) entry which is preliminary data.</text>
</comment>
<protein>
    <submittedName>
        <fullName evidence="2">Uncharacterized protein</fullName>
    </submittedName>
</protein>
<evidence type="ECO:0000313" key="2">
    <source>
        <dbReference type="EMBL" id="KAI6661025.1"/>
    </source>
</evidence>
<evidence type="ECO:0000313" key="3">
    <source>
        <dbReference type="Proteomes" id="UP001165289"/>
    </source>
</evidence>
<dbReference type="Proteomes" id="UP001165289">
    <property type="component" value="Unassembled WGS sequence"/>
</dbReference>
<reference evidence="2 3" key="1">
    <citation type="journal article" date="2023" name="BMC Biol.">
        <title>The compact genome of the sponge Oopsacas minuta (Hexactinellida) is lacking key metazoan core genes.</title>
        <authorList>
            <person name="Santini S."/>
            <person name="Schenkelaars Q."/>
            <person name="Jourda C."/>
            <person name="Duchesne M."/>
            <person name="Belahbib H."/>
            <person name="Rocher C."/>
            <person name="Selva M."/>
            <person name="Riesgo A."/>
            <person name="Vervoort M."/>
            <person name="Leys S.P."/>
            <person name="Kodjabachian L."/>
            <person name="Le Bivic A."/>
            <person name="Borchiellini C."/>
            <person name="Claverie J.M."/>
            <person name="Renard E."/>
        </authorList>
    </citation>
    <scope>NUCLEOTIDE SEQUENCE [LARGE SCALE GENOMIC DNA]</scope>
    <source>
        <strain evidence="2">SPO-2</strain>
    </source>
</reference>